<reference evidence="2 3" key="1">
    <citation type="submission" date="2016-10" db="EMBL/GenBank/DDBJ databases">
        <title>Evaluation of Human, Veterinary and Environmental Mycobacterium chelonae Isolates by Core Genome Phylogenomic Analysis, Targeted Gene Comparison, and Anti-microbial Susceptibility Patterns: A Tale of Mistaken Identities.</title>
        <authorList>
            <person name="Fogelson S.B."/>
            <person name="Camus A.C."/>
            <person name="Lorenz W."/>
            <person name="Vasireddy R."/>
            <person name="Vasireddy S."/>
            <person name="Smith T."/>
            <person name="Brown-Elliott B.A."/>
            <person name="Wallace R.J.Jr."/>
            <person name="Hasan N.A."/>
            <person name="Reischl U."/>
            <person name="Sanchez S."/>
        </authorList>
    </citation>
    <scope>NUCLEOTIDE SEQUENCE [LARGE SCALE GENOMIC DNA]</scope>
    <source>
        <strain evidence="2 3">15518</strain>
    </source>
</reference>
<dbReference type="EMBL" id="MLIS01000029">
    <property type="protein sequence ID" value="OHU75931.1"/>
    <property type="molecule type" value="Genomic_DNA"/>
</dbReference>
<gene>
    <name evidence="2" type="ORF">BKG84_25615</name>
</gene>
<proteinExistence type="predicted"/>
<evidence type="ECO:0000313" key="3">
    <source>
        <dbReference type="Proteomes" id="UP000179441"/>
    </source>
</evidence>
<sequence length="299" mass="32516">MTAVVIVALIALALVVMCNVAWLLVWSRRRDHSGPNRIQVAGDNSTQISGTNITITAVNGSIAAHTIDGAVTIDHGKASVSPRRAGITRDGRVWEEVPPVSTSTVQAAPAANWHSRAIQEALAQKRKQLRGDPYGLAKLGSSDTIRPQTPWERQLAAQQEDAPDDRPGLAAILAGLYRIQSIAATLKMGPAVQHVGELPAGLTLADKNTLFYDENERCGYLWTGTRFLIEGAESRPEQPVPPEFLLNYASPIPVREFKATNSCPRCGWIDAHYLHTTDLPEGATIGRECTNCQKQWGEK</sequence>
<dbReference type="AlphaFoldDB" id="A0A1S1LX55"/>
<evidence type="ECO:0000313" key="2">
    <source>
        <dbReference type="EMBL" id="OHU75931.1"/>
    </source>
</evidence>
<name>A0A1S1LX55_MYCCH</name>
<organism evidence="2 3">
    <name type="scientific">Mycobacteroides chelonae</name>
    <name type="common">Mycobacterium chelonae</name>
    <dbReference type="NCBI Taxonomy" id="1774"/>
    <lineage>
        <taxon>Bacteria</taxon>
        <taxon>Bacillati</taxon>
        <taxon>Actinomycetota</taxon>
        <taxon>Actinomycetes</taxon>
        <taxon>Mycobacteriales</taxon>
        <taxon>Mycobacteriaceae</taxon>
        <taxon>Mycobacteroides</taxon>
    </lineage>
</organism>
<accession>A0A1S1LX55</accession>
<protein>
    <submittedName>
        <fullName evidence="2">Uncharacterized protein</fullName>
    </submittedName>
</protein>
<keyword evidence="1" id="KW-0472">Membrane</keyword>
<feature type="transmembrane region" description="Helical" evidence="1">
    <location>
        <begin position="6"/>
        <end position="27"/>
    </location>
</feature>
<keyword evidence="3" id="KW-1185">Reference proteome</keyword>
<evidence type="ECO:0000256" key="1">
    <source>
        <dbReference type="SAM" id="Phobius"/>
    </source>
</evidence>
<keyword evidence="1" id="KW-0812">Transmembrane</keyword>
<dbReference type="RefSeq" id="WP_070916989.1">
    <property type="nucleotide sequence ID" value="NZ_MLIR01000012.1"/>
</dbReference>
<comment type="caution">
    <text evidence="2">The sequence shown here is derived from an EMBL/GenBank/DDBJ whole genome shotgun (WGS) entry which is preliminary data.</text>
</comment>
<dbReference type="Proteomes" id="UP000179441">
    <property type="component" value="Unassembled WGS sequence"/>
</dbReference>
<keyword evidence="1" id="KW-1133">Transmembrane helix</keyword>